<sequence length="385" mass="41267">MEIVMKVVIASDSYKESLKAIEVCEAIERGFEAIFPKAEYVKIPIGDGGEGTVDSLVDAARGRIISLHVTGPLRERVQAFYGMSKDKKTAFIEMAAASGLQHVPVKKRNPLVTTTKGTGELILHALDEGAEHIILGLGGSATNDGGAGMLSALGVRFINGKGEVIDPFGGTLHSIVSIDFSQMDSRLKHIKIEAACDVDNPLVGIRGASFVFGRQKGADEEMMKELDENLKHYAHILKQYLYCDVSKIPGAGAAGGMGAAVIAVLKGNLRRGIEIVLDYTNFDKHIEGADLIITGEGRIDEQTAYGKAPVGVAERAKHFHIPVIAIGGSVSPNYTAVHEKGIDAVFSITPSPMTLEEAYKVAEENIEMTAKNIAAVWKIASEKHF</sequence>
<dbReference type="InterPro" id="IPR036129">
    <property type="entry name" value="Glycerate_kinase_sf"/>
</dbReference>
<dbReference type="AlphaFoldDB" id="A0A242W0I3"/>
<evidence type="ECO:0000256" key="4">
    <source>
        <dbReference type="PIRNR" id="PIRNR006078"/>
    </source>
</evidence>
<keyword evidence="3 4" id="KW-0418">Kinase</keyword>
<dbReference type="Gene3D" id="3.40.50.10350">
    <property type="entry name" value="Glycerate kinase, domain 1"/>
    <property type="match status" value="1"/>
</dbReference>
<dbReference type="PIRSF" id="PIRSF006078">
    <property type="entry name" value="GlxK"/>
    <property type="match status" value="1"/>
</dbReference>
<organism evidence="5 6">
    <name type="scientific">Bacillus thuringiensis serovar mexicanensis</name>
    <dbReference type="NCBI Taxonomy" id="180868"/>
    <lineage>
        <taxon>Bacteria</taxon>
        <taxon>Bacillati</taxon>
        <taxon>Bacillota</taxon>
        <taxon>Bacilli</taxon>
        <taxon>Bacillales</taxon>
        <taxon>Bacillaceae</taxon>
        <taxon>Bacillus</taxon>
        <taxon>Bacillus cereus group</taxon>
    </lineage>
</organism>
<comment type="caution">
    <text evidence="5">The sequence shown here is derived from an EMBL/GenBank/DDBJ whole genome shotgun (WGS) entry which is preliminary data.</text>
</comment>
<dbReference type="EMBL" id="NFCF01000108">
    <property type="protein sequence ID" value="OTW44891.1"/>
    <property type="molecule type" value="Genomic_DNA"/>
</dbReference>
<dbReference type="PANTHER" id="PTHR21599:SF0">
    <property type="entry name" value="GLYCERATE KINASE"/>
    <property type="match status" value="1"/>
</dbReference>
<evidence type="ECO:0000313" key="5">
    <source>
        <dbReference type="EMBL" id="OTW44891.1"/>
    </source>
</evidence>
<dbReference type="Pfam" id="PF02595">
    <property type="entry name" value="Gly_kinase"/>
    <property type="match status" value="1"/>
</dbReference>
<evidence type="ECO:0000256" key="1">
    <source>
        <dbReference type="ARBA" id="ARBA00006284"/>
    </source>
</evidence>
<name>A0A242W0I3_BACTU</name>
<dbReference type="GO" id="GO:0031388">
    <property type="term" value="P:organic acid phosphorylation"/>
    <property type="evidence" value="ECO:0007669"/>
    <property type="project" value="UniProtKB-UniRule"/>
</dbReference>
<evidence type="ECO:0000313" key="6">
    <source>
        <dbReference type="Proteomes" id="UP000195152"/>
    </source>
</evidence>
<dbReference type="InterPro" id="IPR018197">
    <property type="entry name" value="Glycerate_kinase_RE-like"/>
</dbReference>
<dbReference type="Proteomes" id="UP000195152">
    <property type="component" value="Unassembled WGS sequence"/>
</dbReference>
<dbReference type="InterPro" id="IPR018193">
    <property type="entry name" value="Glyc_kinase_flavodox-like_fold"/>
</dbReference>
<gene>
    <name evidence="5" type="ORF">BK699_28310</name>
</gene>
<evidence type="ECO:0000256" key="2">
    <source>
        <dbReference type="ARBA" id="ARBA00022679"/>
    </source>
</evidence>
<dbReference type="NCBIfam" id="TIGR00045">
    <property type="entry name" value="glycerate kinase"/>
    <property type="match status" value="1"/>
</dbReference>
<dbReference type="SUPFAM" id="SSF110738">
    <property type="entry name" value="Glycerate kinase I"/>
    <property type="match status" value="1"/>
</dbReference>
<dbReference type="InterPro" id="IPR004381">
    <property type="entry name" value="Glycerate_kinase"/>
</dbReference>
<dbReference type="Gene3D" id="3.90.1510.10">
    <property type="entry name" value="Glycerate kinase, domain 2"/>
    <property type="match status" value="1"/>
</dbReference>
<accession>A0A242W0I3</accession>
<keyword evidence="2 4" id="KW-0808">Transferase</keyword>
<dbReference type="GO" id="GO:0008887">
    <property type="term" value="F:glycerate kinase activity"/>
    <property type="evidence" value="ECO:0007669"/>
    <property type="project" value="UniProtKB-UniRule"/>
</dbReference>
<proteinExistence type="inferred from homology"/>
<comment type="similarity">
    <text evidence="1 4">Belongs to the glycerate kinase type-1 family.</text>
</comment>
<protein>
    <submittedName>
        <fullName evidence="5">Glycerate 2-kinase</fullName>
    </submittedName>
</protein>
<evidence type="ECO:0000256" key="3">
    <source>
        <dbReference type="ARBA" id="ARBA00022777"/>
    </source>
</evidence>
<reference evidence="5 6" key="1">
    <citation type="submission" date="2016-10" db="EMBL/GenBank/DDBJ databases">
        <title>Comparative genomics of Bacillus thuringiensis reveals a path to pathogens against multiple invertebrate hosts.</title>
        <authorList>
            <person name="Zheng J."/>
            <person name="Gao Q."/>
            <person name="Liu H."/>
            <person name="Peng D."/>
            <person name="Ruan L."/>
            <person name="Sun M."/>
        </authorList>
    </citation>
    <scope>NUCLEOTIDE SEQUENCE [LARGE SCALE GENOMIC DNA]</scope>
    <source>
        <strain evidence="5">BGSC 4AC1</strain>
    </source>
</reference>
<dbReference type="PANTHER" id="PTHR21599">
    <property type="entry name" value="GLYCERATE KINASE"/>
    <property type="match status" value="1"/>
</dbReference>